<dbReference type="AlphaFoldDB" id="A0A6I8T6E7"/>
<keyword evidence="1" id="KW-0677">Repeat</keyword>
<dbReference type="Pfam" id="PF00023">
    <property type="entry name" value="Ank"/>
    <property type="match status" value="1"/>
</dbReference>
<keyword evidence="2 3" id="KW-0040">ANK repeat</keyword>
<dbReference type="Proteomes" id="UP000008820">
    <property type="component" value="Chromosome 2"/>
</dbReference>
<dbReference type="PANTHER" id="PTHR24198">
    <property type="entry name" value="ANKYRIN REPEAT AND PROTEIN KINASE DOMAIN-CONTAINING PROTEIN"/>
    <property type="match status" value="1"/>
</dbReference>
<dbReference type="OrthoDB" id="7730269at2759"/>
<dbReference type="InParanoid" id="A0A6I8T6E7"/>
<feature type="repeat" description="ANK" evidence="3">
    <location>
        <begin position="521"/>
        <end position="553"/>
    </location>
</feature>
<dbReference type="Gene3D" id="1.25.40.20">
    <property type="entry name" value="Ankyrin repeat-containing domain"/>
    <property type="match status" value="3"/>
</dbReference>
<evidence type="ECO:0000256" key="1">
    <source>
        <dbReference type="ARBA" id="ARBA00022737"/>
    </source>
</evidence>
<dbReference type="PROSITE" id="PS50297">
    <property type="entry name" value="ANK_REP_REGION"/>
    <property type="match status" value="2"/>
</dbReference>
<proteinExistence type="predicted"/>
<keyword evidence="5" id="KW-1185">Reference proteome</keyword>
<name>A0A6I8T6E7_AEDAE</name>
<evidence type="ECO:0000313" key="5">
    <source>
        <dbReference type="Proteomes" id="UP000008820"/>
    </source>
</evidence>
<dbReference type="SMART" id="SM00248">
    <property type="entry name" value="ANK"/>
    <property type="match status" value="10"/>
</dbReference>
<dbReference type="EnsemblMetazoa" id="AAEL003728-RC">
    <property type="protein sequence ID" value="AAEL003728-PC"/>
    <property type="gene ID" value="AAEL003728"/>
</dbReference>
<dbReference type="PROSITE" id="PS50088">
    <property type="entry name" value="ANK_REPEAT"/>
    <property type="match status" value="2"/>
</dbReference>
<gene>
    <name evidence="4" type="primary">5578871</name>
</gene>
<evidence type="ECO:0000313" key="4">
    <source>
        <dbReference type="EnsemblMetazoa" id="AAEL003728-PB"/>
    </source>
</evidence>
<accession>A0A6I8T6E7</accession>
<reference evidence="4 5" key="1">
    <citation type="submission" date="2017-06" db="EMBL/GenBank/DDBJ databases">
        <title>Aedes aegypti genome working group (AGWG) sequencing and assembly.</title>
        <authorList>
            <consortium name="Aedes aegypti Genome Working Group (AGWG)"/>
            <person name="Matthews B.J."/>
        </authorList>
    </citation>
    <scope>NUCLEOTIDE SEQUENCE [LARGE SCALE GENOMIC DNA]</scope>
    <source>
        <strain evidence="4 5">LVP_AGWG</strain>
    </source>
</reference>
<dbReference type="PANTHER" id="PTHR24198:SF165">
    <property type="entry name" value="ANKYRIN REPEAT-CONTAINING PROTEIN-RELATED"/>
    <property type="match status" value="1"/>
</dbReference>
<evidence type="ECO:0000256" key="2">
    <source>
        <dbReference type="ARBA" id="ARBA00023043"/>
    </source>
</evidence>
<protein>
    <submittedName>
        <fullName evidence="4">Uncharacterized protein</fullName>
    </submittedName>
</protein>
<feature type="repeat" description="ANK" evidence="3">
    <location>
        <begin position="846"/>
        <end position="878"/>
    </location>
</feature>
<sequence length="908" mass="106116">MEAEEALFGFGLFDDFPEGELHPLQIDVFEDENENSNQRTKINIYRPVKEGTELHRAIRSGRQVRIDALLDTYQLDFMKIKDYLVLKYQWDPEDHIWLRKVNLVAVNEDQCRSVKDLERNREADGRVSLERSMFVLLQTPVDGEEVAVLHPEYYDNLELFKALWKLFPNGYLSWDNFMEDHGRWETFIEAAAGCGNNYTIKRLLSMGAQLCLPQHNPLLSACSSLRKDTIRFLLDNYFDDFDFTQRKNFMNAFIILIQRNNIELLDYVLEKMIQYRGKYYGESKSQAFNSIFRFEDDDCPYFSTLTYLRPGKVQKRIEEYIVEFELDLSYRRENASIVLAQLLRKKLALEYCRAQIRRNPELLGMMRHDGNGPTILHECISCDELELLNDMYMIHPEVKQNFNHEYGFILFREALDNHRNDRVQFMLKYHKDFLWSNMERLQIVIFNRNNIEAFYEWNETILSEHLPELKGQIEDAIVTAHELQIVNDLEKEFKEITEKIKGNLQNVSQYQHILSSIRGPSGESALHFAVENDNLQLFEKLIQVECDLNVSDNEGNHPIHYVRSVDMLNLIIESHPQGRSLVNRVNSAGWSVLQKVCSHYATSTNTLIQLVGTLIEYGADVNHLTKSGETAAFMTWSVPVLEMLMNHGINLNVVNDSGETAVLRHLWYQNTWVARILLPLAWDHPSFEENAHKYLAPLLKTKRYAFDYYRSLLDDNPDKTKKMLDAVYQRSPEEASRLFASACDRTRLFYVQKFLEYNYELDFNYRDQYGYTPIMGLLNFNKERPGDLIRQLLEKNVDLEIRNQWNQTPLLIIASRFASARRYDQGISTVELLLQHGAQINEVDESGNTALHLAFKSSEWELVELLIQNGADLTTTNNDGKRPWESGPCAIRDIFRLIWSSNNANVGF</sequence>
<reference evidence="4" key="2">
    <citation type="submission" date="2020-05" db="UniProtKB">
        <authorList>
            <consortium name="EnsemblMetazoa"/>
        </authorList>
    </citation>
    <scope>IDENTIFICATION</scope>
    <source>
        <strain evidence="4">LVP_AGWG</strain>
    </source>
</reference>
<dbReference type="InterPro" id="IPR036770">
    <property type="entry name" value="Ankyrin_rpt-contain_sf"/>
</dbReference>
<dbReference type="EnsemblMetazoa" id="AAEL003728-RB">
    <property type="protein sequence ID" value="AAEL003728-PB"/>
    <property type="gene ID" value="AAEL003728"/>
</dbReference>
<evidence type="ECO:0000256" key="3">
    <source>
        <dbReference type="PROSITE-ProRule" id="PRU00023"/>
    </source>
</evidence>
<dbReference type="Pfam" id="PF12796">
    <property type="entry name" value="Ank_2"/>
    <property type="match status" value="1"/>
</dbReference>
<organism evidence="4 5">
    <name type="scientific">Aedes aegypti</name>
    <name type="common">Yellowfever mosquito</name>
    <name type="synonym">Culex aegypti</name>
    <dbReference type="NCBI Taxonomy" id="7159"/>
    <lineage>
        <taxon>Eukaryota</taxon>
        <taxon>Metazoa</taxon>
        <taxon>Ecdysozoa</taxon>
        <taxon>Arthropoda</taxon>
        <taxon>Hexapoda</taxon>
        <taxon>Insecta</taxon>
        <taxon>Pterygota</taxon>
        <taxon>Neoptera</taxon>
        <taxon>Endopterygota</taxon>
        <taxon>Diptera</taxon>
        <taxon>Nematocera</taxon>
        <taxon>Culicoidea</taxon>
        <taxon>Culicidae</taxon>
        <taxon>Culicinae</taxon>
        <taxon>Aedini</taxon>
        <taxon>Aedes</taxon>
        <taxon>Stegomyia</taxon>
    </lineage>
</organism>
<dbReference type="InterPro" id="IPR002110">
    <property type="entry name" value="Ankyrin_rpt"/>
</dbReference>
<dbReference type="SUPFAM" id="SSF48403">
    <property type="entry name" value="Ankyrin repeat"/>
    <property type="match status" value="3"/>
</dbReference>